<proteinExistence type="predicted"/>
<evidence type="ECO:0000313" key="2">
    <source>
        <dbReference type="EMBL" id="KAF3608311.1"/>
    </source>
</evidence>
<dbReference type="EMBL" id="QGKV02000297">
    <property type="protein sequence ID" value="KAF3608311.1"/>
    <property type="molecule type" value="Genomic_DNA"/>
</dbReference>
<organism evidence="2 3">
    <name type="scientific">Brassica cretica</name>
    <name type="common">Mustard</name>
    <dbReference type="NCBI Taxonomy" id="69181"/>
    <lineage>
        <taxon>Eukaryota</taxon>
        <taxon>Viridiplantae</taxon>
        <taxon>Streptophyta</taxon>
        <taxon>Embryophyta</taxon>
        <taxon>Tracheophyta</taxon>
        <taxon>Spermatophyta</taxon>
        <taxon>Magnoliopsida</taxon>
        <taxon>eudicotyledons</taxon>
        <taxon>Gunneridae</taxon>
        <taxon>Pentapetalae</taxon>
        <taxon>rosids</taxon>
        <taxon>malvids</taxon>
        <taxon>Brassicales</taxon>
        <taxon>Brassicaceae</taxon>
        <taxon>Brassiceae</taxon>
        <taxon>Brassica</taxon>
    </lineage>
</organism>
<sequence length="106" mass="12311">MDFVSHLDMCLSCGKRFLQSKARCQSYTQTKRPQSTGIKPQGKLESDRSETLCRTDETTPTLLNPPLKRFKLTIRLFFLHVRDAPLKRRKRLNNSVETDSPQKKSE</sequence>
<comment type="caution">
    <text evidence="2">The sequence shown here is derived from an EMBL/GenBank/DDBJ whole genome shotgun (WGS) entry which is preliminary data.</text>
</comment>
<name>A0ABQ7EZ22_BRACR</name>
<gene>
    <name evidence="2" type="ORF">DY000_02045643</name>
</gene>
<evidence type="ECO:0000313" key="3">
    <source>
        <dbReference type="Proteomes" id="UP000266723"/>
    </source>
</evidence>
<evidence type="ECO:0000256" key="1">
    <source>
        <dbReference type="SAM" id="MobiDB-lite"/>
    </source>
</evidence>
<reference evidence="2 3" key="1">
    <citation type="journal article" date="2020" name="BMC Genomics">
        <title>Intraspecific diversification of the crop wild relative Brassica cretica Lam. using demographic model selection.</title>
        <authorList>
            <person name="Kioukis A."/>
            <person name="Michalopoulou V.A."/>
            <person name="Briers L."/>
            <person name="Pirintsos S."/>
            <person name="Studholme D.J."/>
            <person name="Pavlidis P."/>
            <person name="Sarris P.F."/>
        </authorList>
    </citation>
    <scope>NUCLEOTIDE SEQUENCE [LARGE SCALE GENOMIC DNA]</scope>
    <source>
        <strain evidence="3">cv. PFS-1207/04</strain>
    </source>
</reference>
<dbReference type="Proteomes" id="UP000266723">
    <property type="component" value="Unassembled WGS sequence"/>
</dbReference>
<keyword evidence="3" id="KW-1185">Reference proteome</keyword>
<feature type="compositionally biased region" description="Basic and acidic residues" evidence="1">
    <location>
        <begin position="42"/>
        <end position="57"/>
    </location>
</feature>
<evidence type="ECO:0008006" key="4">
    <source>
        <dbReference type="Google" id="ProtNLM"/>
    </source>
</evidence>
<feature type="region of interest" description="Disordered" evidence="1">
    <location>
        <begin position="26"/>
        <end position="59"/>
    </location>
</feature>
<feature type="compositionally biased region" description="Polar residues" evidence="1">
    <location>
        <begin position="26"/>
        <end position="38"/>
    </location>
</feature>
<protein>
    <recommendedName>
        <fullName evidence="4">FLZ-type domain-containing protein</fullName>
    </recommendedName>
</protein>
<accession>A0ABQ7EZ22</accession>